<sequence length="84" mass="10098">MDYKFEKLNYYWCFQYETGGVLRPSIYVKKTELCYSKAILVSDYVMNWLDEQDALGAEVTGEMLQEQADIFIEKYKERHPFYVD</sequence>
<evidence type="ECO:0000313" key="2">
    <source>
        <dbReference type="Proteomes" id="UP001548189"/>
    </source>
</evidence>
<gene>
    <name evidence="1" type="ORF">ABVT43_18095</name>
</gene>
<dbReference type="InterPro" id="IPR006600">
    <property type="entry name" value="HTH_CenpB_DNA-bd_dom"/>
</dbReference>
<accession>A0ABV2BYQ3</accession>
<keyword evidence="2" id="KW-1185">Reference proteome</keyword>
<evidence type="ECO:0000313" key="1">
    <source>
        <dbReference type="EMBL" id="MET1257060.1"/>
    </source>
</evidence>
<organism evidence="1 2">
    <name type="scientific">Aliikangiella maris</name>
    <dbReference type="NCBI Taxonomy" id="3162458"/>
    <lineage>
        <taxon>Bacteria</taxon>
        <taxon>Pseudomonadati</taxon>
        <taxon>Pseudomonadota</taxon>
        <taxon>Gammaproteobacteria</taxon>
        <taxon>Oceanospirillales</taxon>
        <taxon>Pleioneaceae</taxon>
        <taxon>Aliikangiella</taxon>
    </lineage>
</organism>
<reference evidence="1 2" key="1">
    <citation type="submission" date="2024-06" db="EMBL/GenBank/DDBJ databases">
        <authorList>
            <person name="Li F."/>
        </authorList>
    </citation>
    <scope>NUCLEOTIDE SEQUENCE [LARGE SCALE GENOMIC DNA]</scope>
    <source>
        <strain evidence="1 2">GXAS 311</strain>
    </source>
</reference>
<proteinExistence type="predicted"/>
<dbReference type="Proteomes" id="UP001548189">
    <property type="component" value="Unassembled WGS sequence"/>
</dbReference>
<dbReference type="Pfam" id="PF03221">
    <property type="entry name" value="HTH_Tnp_Tc5"/>
    <property type="match status" value="1"/>
</dbReference>
<protein>
    <submittedName>
        <fullName evidence="1">Uncharacterized protein</fullName>
    </submittedName>
</protein>
<name>A0ABV2BYQ3_9GAMM</name>
<comment type="caution">
    <text evidence="1">The sequence shown here is derived from an EMBL/GenBank/DDBJ whole genome shotgun (WGS) entry which is preliminary data.</text>
</comment>
<dbReference type="EMBL" id="JBEVCJ010000033">
    <property type="protein sequence ID" value="MET1257060.1"/>
    <property type="molecule type" value="Genomic_DNA"/>
</dbReference>